<dbReference type="AlphaFoldDB" id="A0A6S7D5W4"/>
<organism evidence="2 3">
    <name type="scientific">Achromobacter ruhlandii</name>
    <dbReference type="NCBI Taxonomy" id="72557"/>
    <lineage>
        <taxon>Bacteria</taxon>
        <taxon>Pseudomonadati</taxon>
        <taxon>Pseudomonadota</taxon>
        <taxon>Betaproteobacteria</taxon>
        <taxon>Burkholderiales</taxon>
        <taxon>Alcaligenaceae</taxon>
        <taxon>Achromobacter</taxon>
    </lineage>
</organism>
<dbReference type="EMBL" id="CADILE010000009">
    <property type="protein sequence ID" value="CAB3880022.1"/>
    <property type="molecule type" value="Genomic_DNA"/>
</dbReference>
<reference evidence="2 3" key="1">
    <citation type="submission" date="2020-04" db="EMBL/GenBank/DDBJ databases">
        <authorList>
            <person name="De Canck E."/>
        </authorList>
    </citation>
    <scope>NUCLEOTIDE SEQUENCE [LARGE SCALE GENOMIC DNA]</scope>
    <source>
        <strain evidence="2 3">LMG 3328</strain>
    </source>
</reference>
<sequence length="376" mass="39262">MTATETVAALNRATSSDTLNALKPIFDKEKIEAGFEIASEAQKQVGQFLETRAREAKALEDALKGTPEGPRKEQLRAQYEAAQKWGPGGRYREALMAVSLATGASVTGSASGFVQAATVNYLQSLSATKIKEIAPLLGGEGSAGHVALHALLGCTGAAATRTSCGAAATGTSAGIVISQLMEQVSGKPSSKLDPVEREARINLVTSVLGGLTAALDPNAVAAVNDAARLELENNQFVVPPPAMPSVGSLIGGIVGGGRSGQDVVDVLRGRKSSSMTLNEEIASALQRKWNELFSPIISESNERSSKTPNKGEAGEWVKNPGSGQERLYGNDGRPLVDLDSDHDHGQGTPHAHNWDRDANGAPVRGPGVSVSKWPRN</sequence>
<accession>A0A6S7D5W4</accession>
<feature type="compositionally biased region" description="Basic and acidic residues" evidence="1">
    <location>
        <begin position="334"/>
        <end position="345"/>
    </location>
</feature>
<name>A0A6S7D5W4_9BURK</name>
<dbReference type="Proteomes" id="UP000494122">
    <property type="component" value="Unassembled WGS sequence"/>
</dbReference>
<evidence type="ECO:0000313" key="3">
    <source>
        <dbReference type="Proteomes" id="UP000494122"/>
    </source>
</evidence>
<evidence type="ECO:0000256" key="1">
    <source>
        <dbReference type="SAM" id="MobiDB-lite"/>
    </source>
</evidence>
<gene>
    <name evidence="2" type="ORF">LMG3328_03238</name>
</gene>
<proteinExistence type="predicted"/>
<evidence type="ECO:0008006" key="4">
    <source>
        <dbReference type="Google" id="ProtNLM"/>
    </source>
</evidence>
<evidence type="ECO:0000313" key="2">
    <source>
        <dbReference type="EMBL" id="CAB3880022.1"/>
    </source>
</evidence>
<protein>
    <recommendedName>
        <fullName evidence="4">Toxin CdiA</fullName>
    </recommendedName>
</protein>
<feature type="region of interest" description="Disordered" evidence="1">
    <location>
        <begin position="300"/>
        <end position="376"/>
    </location>
</feature>